<dbReference type="EMBL" id="FNFE01000001">
    <property type="protein sequence ID" value="SDJ65268.1"/>
    <property type="molecule type" value="Genomic_DNA"/>
</dbReference>
<proteinExistence type="predicted"/>
<dbReference type="Proteomes" id="UP000198882">
    <property type="component" value="Unassembled WGS sequence"/>
</dbReference>
<keyword evidence="2" id="KW-1185">Reference proteome</keyword>
<dbReference type="AlphaFoldDB" id="A0A1G8VGU6"/>
<evidence type="ECO:0000313" key="2">
    <source>
        <dbReference type="Proteomes" id="UP000198882"/>
    </source>
</evidence>
<name>A0A1G8VGU6_9EURY</name>
<evidence type="ECO:0000313" key="1">
    <source>
        <dbReference type="EMBL" id="SDJ65268.1"/>
    </source>
</evidence>
<reference evidence="2" key="1">
    <citation type="submission" date="2016-10" db="EMBL/GenBank/DDBJ databases">
        <authorList>
            <person name="Varghese N."/>
            <person name="Submissions S."/>
        </authorList>
    </citation>
    <scope>NUCLEOTIDE SEQUENCE [LARGE SCALE GENOMIC DNA]</scope>
    <source>
        <strain evidence="2">B4,CECT 8067,JCM 17497</strain>
    </source>
</reference>
<organism evidence="1 2">
    <name type="scientific">Natronorubrum texcoconense</name>
    <dbReference type="NCBI Taxonomy" id="1095776"/>
    <lineage>
        <taxon>Archaea</taxon>
        <taxon>Methanobacteriati</taxon>
        <taxon>Methanobacteriota</taxon>
        <taxon>Stenosarchaea group</taxon>
        <taxon>Halobacteria</taxon>
        <taxon>Halobacteriales</taxon>
        <taxon>Natrialbaceae</taxon>
        <taxon>Natronorubrum</taxon>
    </lineage>
</organism>
<gene>
    <name evidence="1" type="ORF">SAMN04515672_1335</name>
</gene>
<protein>
    <submittedName>
        <fullName evidence="1">Uncharacterized protein</fullName>
    </submittedName>
</protein>
<accession>A0A1G8VGU6</accession>
<sequence>MVHVNIYVSLPHQILRINFFKYFTPIWFTLHELSLDFPAQIAI</sequence>